<evidence type="ECO:0000313" key="2">
    <source>
        <dbReference type="EMBL" id="KIU26926.1"/>
    </source>
</evidence>
<reference evidence="2 3" key="1">
    <citation type="submission" date="2015-01" db="EMBL/GenBank/DDBJ databases">
        <title>Genome of Sphingomonas taxi strain 30a.</title>
        <authorList>
            <person name="Eevers N."/>
            <person name="Van Hamme J."/>
            <person name="Bottos E."/>
            <person name="Weyens N."/>
            <person name="Vangronsveld J."/>
        </authorList>
    </citation>
    <scope>NUCLEOTIDE SEQUENCE [LARGE SCALE GENOMIC DNA]</scope>
    <source>
        <strain evidence="2 3">30a</strain>
    </source>
</reference>
<protein>
    <recommendedName>
        <fullName evidence="1">Hemerythrin-like domain-containing protein</fullName>
    </recommendedName>
</protein>
<gene>
    <name evidence="2" type="ORF">SR41_11995</name>
</gene>
<comment type="caution">
    <text evidence="2">The sequence shown here is derived from an EMBL/GenBank/DDBJ whole genome shotgun (WGS) entry which is preliminary data.</text>
</comment>
<dbReference type="AlphaFoldDB" id="A0A0D1MH07"/>
<dbReference type="PATRIC" id="fig|1549858.7.peg.1718"/>
<dbReference type="Pfam" id="PF01814">
    <property type="entry name" value="Hemerythrin"/>
    <property type="match status" value="1"/>
</dbReference>
<evidence type="ECO:0000259" key="1">
    <source>
        <dbReference type="Pfam" id="PF01814"/>
    </source>
</evidence>
<dbReference type="EMBL" id="JXTP01000057">
    <property type="protein sequence ID" value="KIU26926.1"/>
    <property type="molecule type" value="Genomic_DNA"/>
</dbReference>
<evidence type="ECO:0000313" key="3">
    <source>
        <dbReference type="Proteomes" id="UP000033203"/>
    </source>
</evidence>
<feature type="domain" description="Hemerythrin-like" evidence="1">
    <location>
        <begin position="7"/>
        <end position="133"/>
    </location>
</feature>
<sequence>MAMLSRKTLSAEHDELRELAAALLACVAAPQPDLTTLGKARWLLTRKLLTHLAKEDALLYPRLCASPDPRVAAVATRFAAEMGSLADRYRAYVAAWPAERIAGDWIAFGAATRQILQLLLRRIEGEETMLYTLIEETPSRRTAA</sequence>
<dbReference type="InterPro" id="IPR012312">
    <property type="entry name" value="Hemerythrin-like"/>
</dbReference>
<organism evidence="2 3">
    <name type="scientific">Sphingomonas melonis</name>
    <dbReference type="NCBI Taxonomy" id="152682"/>
    <lineage>
        <taxon>Bacteria</taxon>
        <taxon>Pseudomonadati</taxon>
        <taxon>Pseudomonadota</taxon>
        <taxon>Alphaproteobacteria</taxon>
        <taxon>Sphingomonadales</taxon>
        <taxon>Sphingomonadaceae</taxon>
        <taxon>Sphingomonas</taxon>
    </lineage>
</organism>
<name>A0A0D1MH07_9SPHN</name>
<dbReference type="Gene3D" id="1.20.120.520">
    <property type="entry name" value="nmb1532 protein domain like"/>
    <property type="match status" value="1"/>
</dbReference>
<accession>A0A0D1MH07</accession>
<dbReference type="Proteomes" id="UP000033203">
    <property type="component" value="Unassembled WGS sequence"/>
</dbReference>
<proteinExistence type="predicted"/>